<proteinExistence type="predicted"/>
<accession>A0A843XJB6</accession>
<dbReference type="Proteomes" id="UP000652761">
    <property type="component" value="Unassembled WGS sequence"/>
</dbReference>
<evidence type="ECO:0000313" key="3">
    <source>
        <dbReference type="Proteomes" id="UP000652761"/>
    </source>
</evidence>
<sequence length="133" mass="14241">MMAVANTSSRDDAFYFVYNEDTFDFSFPFVVGQTPLESAGSKDPTRLESGSAGSDSPSRPDSAIHALGWLELLMVGVIHELSAVMTVSSRKSKYGWYATASARSDGLLLLCGGRDANSVVFYVQVYSSSAASC</sequence>
<protein>
    <submittedName>
        <fullName evidence="2">Uncharacterized protein</fullName>
    </submittedName>
</protein>
<evidence type="ECO:0000313" key="2">
    <source>
        <dbReference type="EMBL" id="MQM19303.1"/>
    </source>
</evidence>
<evidence type="ECO:0000256" key="1">
    <source>
        <dbReference type="SAM" id="MobiDB-lite"/>
    </source>
</evidence>
<dbReference type="AlphaFoldDB" id="A0A843XJB6"/>
<dbReference type="EMBL" id="NMUH01008823">
    <property type="protein sequence ID" value="MQM19303.1"/>
    <property type="molecule type" value="Genomic_DNA"/>
</dbReference>
<name>A0A843XJB6_COLES</name>
<gene>
    <name evidence="2" type="ORF">Taro_052304</name>
</gene>
<keyword evidence="3" id="KW-1185">Reference proteome</keyword>
<organism evidence="2 3">
    <name type="scientific">Colocasia esculenta</name>
    <name type="common">Wild taro</name>
    <name type="synonym">Arum esculentum</name>
    <dbReference type="NCBI Taxonomy" id="4460"/>
    <lineage>
        <taxon>Eukaryota</taxon>
        <taxon>Viridiplantae</taxon>
        <taxon>Streptophyta</taxon>
        <taxon>Embryophyta</taxon>
        <taxon>Tracheophyta</taxon>
        <taxon>Spermatophyta</taxon>
        <taxon>Magnoliopsida</taxon>
        <taxon>Liliopsida</taxon>
        <taxon>Araceae</taxon>
        <taxon>Aroideae</taxon>
        <taxon>Colocasieae</taxon>
        <taxon>Colocasia</taxon>
    </lineage>
</organism>
<reference evidence="2" key="1">
    <citation type="submission" date="2017-07" db="EMBL/GenBank/DDBJ databases">
        <title>Taro Niue Genome Assembly and Annotation.</title>
        <authorList>
            <person name="Atibalentja N."/>
            <person name="Keating K."/>
            <person name="Fields C.J."/>
        </authorList>
    </citation>
    <scope>NUCLEOTIDE SEQUENCE</scope>
    <source>
        <strain evidence="2">Niue_2</strain>
        <tissue evidence="2">Leaf</tissue>
    </source>
</reference>
<comment type="caution">
    <text evidence="2">The sequence shown here is derived from an EMBL/GenBank/DDBJ whole genome shotgun (WGS) entry which is preliminary data.</text>
</comment>
<feature type="region of interest" description="Disordered" evidence="1">
    <location>
        <begin position="37"/>
        <end position="61"/>
    </location>
</feature>